<dbReference type="AlphaFoldDB" id="A0A1F7WSK7"/>
<feature type="domain" description="DUF3048" evidence="2">
    <location>
        <begin position="86"/>
        <end position="174"/>
    </location>
</feature>
<dbReference type="Gene3D" id="3.50.90.10">
    <property type="entry name" value="YerB-like"/>
    <property type="match status" value="1"/>
</dbReference>
<feature type="transmembrane region" description="Helical" evidence="1">
    <location>
        <begin position="20"/>
        <end position="40"/>
    </location>
</feature>
<sequence length="410" mass="45416">MKIITLLKAKLASKKVMTILSFLGLYFLSTGVSLAVFSYLGGNPSVSWVSGSLDEARSKINTNLPKTEECPINGEKFTKVEKDIWSNRRPITAVIENHLDSRPPSGLSRADVVYEVVAEGGITRFLGVFYCGTAEADTRIGPIRSARVYLVNWAAEYADSPLFVHSGGANTICKTCPGGVKSRSQVAREVDAFSLLTELGWRYFNGNALDAGTNIGYPEVWRDYERILGAASEHTYMGSTDKLYDVGIERGFGYKNSDGVAWNKSFSSWKFVDGAPQTPTASKISFEFWSNKADYNVVWEYDKTNNIYKRSNGGKEHIDLDNKARLQAKNVVIQFVKERGPVDQESHMFYEAVGQGKALIFQNGSVIEGAWKKSSLSSRTKFFDSKGAEVSFVRGPIWIEAVPAGNEIDY</sequence>
<dbReference type="SUPFAM" id="SSF159774">
    <property type="entry name" value="YerB-like"/>
    <property type="match status" value="1"/>
</dbReference>
<organism evidence="4 5">
    <name type="scientific">Candidatus Woesebacteria bacterium GWB1_43_5</name>
    <dbReference type="NCBI Taxonomy" id="1802474"/>
    <lineage>
        <taxon>Bacteria</taxon>
        <taxon>Candidatus Woeseibacteriota</taxon>
    </lineage>
</organism>
<evidence type="ECO:0000259" key="3">
    <source>
        <dbReference type="Pfam" id="PF17479"/>
    </source>
</evidence>
<gene>
    <name evidence="4" type="ORF">A2125_01995</name>
</gene>
<comment type="caution">
    <text evidence="4">The sequence shown here is derived from an EMBL/GenBank/DDBJ whole genome shotgun (WGS) entry which is preliminary data.</text>
</comment>
<dbReference type="EMBL" id="MGFM01000019">
    <property type="protein sequence ID" value="OGM05824.1"/>
    <property type="molecule type" value="Genomic_DNA"/>
</dbReference>
<evidence type="ECO:0008006" key="6">
    <source>
        <dbReference type="Google" id="ProtNLM"/>
    </source>
</evidence>
<protein>
    <recommendedName>
        <fullName evidence="6">DUF3048 domain-containing protein</fullName>
    </recommendedName>
</protein>
<dbReference type="Pfam" id="PF11258">
    <property type="entry name" value="DUF3048"/>
    <property type="match status" value="1"/>
</dbReference>
<dbReference type="InterPro" id="IPR035328">
    <property type="entry name" value="DUF3048_C"/>
</dbReference>
<accession>A0A1F7WSK7</accession>
<name>A0A1F7WSK7_9BACT</name>
<evidence type="ECO:0000259" key="2">
    <source>
        <dbReference type="Pfam" id="PF11258"/>
    </source>
</evidence>
<keyword evidence="1" id="KW-0472">Membrane</keyword>
<dbReference type="Proteomes" id="UP000178812">
    <property type="component" value="Unassembled WGS sequence"/>
</dbReference>
<evidence type="ECO:0000256" key="1">
    <source>
        <dbReference type="SAM" id="Phobius"/>
    </source>
</evidence>
<dbReference type="InterPro" id="IPR023158">
    <property type="entry name" value="YerB-like_sf"/>
</dbReference>
<reference evidence="4 5" key="1">
    <citation type="journal article" date="2016" name="Nat. Commun.">
        <title>Thousands of microbial genomes shed light on interconnected biogeochemical processes in an aquifer system.</title>
        <authorList>
            <person name="Anantharaman K."/>
            <person name="Brown C.T."/>
            <person name="Hug L.A."/>
            <person name="Sharon I."/>
            <person name="Castelle C.J."/>
            <person name="Probst A.J."/>
            <person name="Thomas B.C."/>
            <person name="Singh A."/>
            <person name="Wilkins M.J."/>
            <person name="Karaoz U."/>
            <person name="Brodie E.L."/>
            <person name="Williams K.H."/>
            <person name="Hubbard S.S."/>
            <person name="Banfield J.F."/>
        </authorList>
    </citation>
    <scope>NUCLEOTIDE SEQUENCE [LARGE SCALE GENOMIC DNA]</scope>
</reference>
<keyword evidence="1" id="KW-1133">Transmembrane helix</keyword>
<keyword evidence="1" id="KW-0812">Transmembrane</keyword>
<dbReference type="Pfam" id="PF17479">
    <property type="entry name" value="DUF3048_C"/>
    <property type="match status" value="1"/>
</dbReference>
<proteinExistence type="predicted"/>
<evidence type="ECO:0000313" key="5">
    <source>
        <dbReference type="Proteomes" id="UP000178812"/>
    </source>
</evidence>
<dbReference type="InterPro" id="IPR021416">
    <property type="entry name" value="DUF3048_N"/>
</dbReference>
<feature type="domain" description="DUF3048" evidence="3">
    <location>
        <begin position="291"/>
        <end position="399"/>
    </location>
</feature>
<evidence type="ECO:0000313" key="4">
    <source>
        <dbReference type="EMBL" id="OGM05824.1"/>
    </source>
</evidence>